<evidence type="ECO:0008006" key="4">
    <source>
        <dbReference type="Google" id="ProtNLM"/>
    </source>
</evidence>
<accession>A0A5B7I2R9</accession>
<feature type="signal peptide" evidence="1">
    <location>
        <begin position="1"/>
        <end position="17"/>
    </location>
</feature>
<evidence type="ECO:0000313" key="3">
    <source>
        <dbReference type="Proteomes" id="UP000324222"/>
    </source>
</evidence>
<feature type="chain" id="PRO_5022851249" description="Secreted protein" evidence="1">
    <location>
        <begin position="18"/>
        <end position="210"/>
    </location>
</feature>
<dbReference type="Proteomes" id="UP000324222">
    <property type="component" value="Unassembled WGS sequence"/>
</dbReference>
<keyword evidence="3" id="KW-1185">Reference proteome</keyword>
<keyword evidence="1" id="KW-0732">Signal</keyword>
<sequence length="210" mass="22546">MMVVVVVVAVAGGAAEAIKRRHVTLILCRGQWCPSINGVRCGRMWESEAAWRRWRRAGIGGEDGLVVLVKDVQSVQSMSRVRVSPVLVLQEVNRATWPRRVLDSDACDLEGTAASLVRAGSGWKASSGAAVGRQLLGRIVMAYPKAPTSVLRVNALCSGGRVEALSTSLPRHPPHAYTCIPSLRLLLLSPAPFMPAGVTSEQCKGELWGL</sequence>
<name>A0A5B7I2R9_PORTR</name>
<protein>
    <recommendedName>
        <fullName evidence="4">Secreted protein</fullName>
    </recommendedName>
</protein>
<evidence type="ECO:0000313" key="2">
    <source>
        <dbReference type="EMBL" id="MPC75208.1"/>
    </source>
</evidence>
<dbReference type="EMBL" id="VSRR010040600">
    <property type="protein sequence ID" value="MPC75208.1"/>
    <property type="molecule type" value="Genomic_DNA"/>
</dbReference>
<organism evidence="2 3">
    <name type="scientific">Portunus trituberculatus</name>
    <name type="common">Swimming crab</name>
    <name type="synonym">Neptunus trituberculatus</name>
    <dbReference type="NCBI Taxonomy" id="210409"/>
    <lineage>
        <taxon>Eukaryota</taxon>
        <taxon>Metazoa</taxon>
        <taxon>Ecdysozoa</taxon>
        <taxon>Arthropoda</taxon>
        <taxon>Crustacea</taxon>
        <taxon>Multicrustacea</taxon>
        <taxon>Malacostraca</taxon>
        <taxon>Eumalacostraca</taxon>
        <taxon>Eucarida</taxon>
        <taxon>Decapoda</taxon>
        <taxon>Pleocyemata</taxon>
        <taxon>Brachyura</taxon>
        <taxon>Eubrachyura</taxon>
        <taxon>Portunoidea</taxon>
        <taxon>Portunidae</taxon>
        <taxon>Portuninae</taxon>
        <taxon>Portunus</taxon>
    </lineage>
</organism>
<dbReference type="AlphaFoldDB" id="A0A5B7I2R9"/>
<evidence type="ECO:0000256" key="1">
    <source>
        <dbReference type="SAM" id="SignalP"/>
    </source>
</evidence>
<gene>
    <name evidence="2" type="ORF">E2C01_069592</name>
</gene>
<reference evidence="2 3" key="1">
    <citation type="submission" date="2019-05" db="EMBL/GenBank/DDBJ databases">
        <title>Another draft genome of Portunus trituberculatus and its Hox gene families provides insights of decapod evolution.</title>
        <authorList>
            <person name="Jeong J.-H."/>
            <person name="Song I."/>
            <person name="Kim S."/>
            <person name="Choi T."/>
            <person name="Kim D."/>
            <person name="Ryu S."/>
            <person name="Kim W."/>
        </authorList>
    </citation>
    <scope>NUCLEOTIDE SEQUENCE [LARGE SCALE GENOMIC DNA]</scope>
    <source>
        <tissue evidence="2">Muscle</tissue>
    </source>
</reference>
<comment type="caution">
    <text evidence="2">The sequence shown here is derived from an EMBL/GenBank/DDBJ whole genome shotgun (WGS) entry which is preliminary data.</text>
</comment>
<proteinExistence type="predicted"/>